<sequence>MRLRHLTLHEAFMVAAFDTVIRQLDPACPVGAIATKRARGPGSDGTTADMARTVLDVLRRAGGPLTIAAVAERIVTLRELDAASGAVRAALEGSAGRALRHQRDKGAARNPAEAGRAVLWGWLDRRSWRIESVAASKSRADGRRRGGQRGRIGRSAGSAHARAAMGVGAARGRPLVPAWAGGGGRDHHGRRAALCRRWADDCHREPAVASQGRIRPGEWRSS</sequence>
<dbReference type="AlphaFoldDB" id="A0A6J4JEP0"/>
<protein>
    <submittedName>
        <fullName evidence="2">Uncharacterized protein</fullName>
    </submittedName>
</protein>
<name>A0A6J4JEP0_9PROT</name>
<proteinExistence type="predicted"/>
<evidence type="ECO:0000256" key="1">
    <source>
        <dbReference type="SAM" id="MobiDB-lite"/>
    </source>
</evidence>
<accession>A0A6J4JEP0</accession>
<evidence type="ECO:0000313" key="2">
    <source>
        <dbReference type="EMBL" id="CAA9274608.1"/>
    </source>
</evidence>
<reference evidence="2" key="1">
    <citation type="submission" date="2020-02" db="EMBL/GenBank/DDBJ databases">
        <authorList>
            <person name="Meier V. D."/>
        </authorList>
    </citation>
    <scope>NUCLEOTIDE SEQUENCE</scope>
    <source>
        <strain evidence="2">AVDCRST_MAG08</strain>
    </source>
</reference>
<dbReference type="EMBL" id="CADCTG010000251">
    <property type="protein sequence ID" value="CAA9274608.1"/>
    <property type="molecule type" value="Genomic_DNA"/>
</dbReference>
<organism evidence="2">
    <name type="scientific">uncultured Acetobacteraceae bacterium</name>
    <dbReference type="NCBI Taxonomy" id="169975"/>
    <lineage>
        <taxon>Bacteria</taxon>
        <taxon>Pseudomonadati</taxon>
        <taxon>Pseudomonadota</taxon>
        <taxon>Alphaproteobacteria</taxon>
        <taxon>Acetobacterales</taxon>
        <taxon>Acetobacteraceae</taxon>
        <taxon>environmental samples</taxon>
    </lineage>
</organism>
<gene>
    <name evidence="2" type="ORF">AVDCRST_MAG08-3317</name>
</gene>
<feature type="region of interest" description="Disordered" evidence="1">
    <location>
        <begin position="137"/>
        <end position="159"/>
    </location>
</feature>